<dbReference type="AlphaFoldDB" id="A0A7C4PMC2"/>
<protein>
    <submittedName>
        <fullName evidence="1">Uncharacterized protein</fullName>
    </submittedName>
</protein>
<proteinExistence type="predicted"/>
<name>A0A7C4PMC2_9CHLR</name>
<organism evidence="1">
    <name type="scientific">Anaerolinea thermolimosa</name>
    <dbReference type="NCBI Taxonomy" id="229919"/>
    <lineage>
        <taxon>Bacteria</taxon>
        <taxon>Bacillati</taxon>
        <taxon>Chloroflexota</taxon>
        <taxon>Anaerolineae</taxon>
        <taxon>Anaerolineales</taxon>
        <taxon>Anaerolineaceae</taxon>
        <taxon>Anaerolinea</taxon>
    </lineage>
</organism>
<gene>
    <name evidence="1" type="ORF">ENT37_09265</name>
</gene>
<evidence type="ECO:0000313" key="1">
    <source>
        <dbReference type="EMBL" id="HGS22045.1"/>
    </source>
</evidence>
<sequence>MYTNHPASAYDDDAHRPGFWLGNGVLPRVAQYQNILFATYRLPEDDWMPWTHAYFPVSEFDETRFEGGWAFARKGDGYLAITARQGIELIRHGKGAYRELRSQGTENIWICVLGRKADFQDFRGFQKKTLKGRLEWRDELAVRFDAPTGDEVSFGWEGDLLVNGVSQPLYGEYLIENRYCTAQKGADTIDIQYEGMILRLNFE</sequence>
<accession>A0A7C4PMC2</accession>
<reference evidence="1" key="1">
    <citation type="journal article" date="2020" name="mSystems">
        <title>Genome- and Community-Level Interaction Insights into Carbon Utilization and Element Cycling Functions of Hydrothermarchaeota in Hydrothermal Sediment.</title>
        <authorList>
            <person name="Zhou Z."/>
            <person name="Liu Y."/>
            <person name="Xu W."/>
            <person name="Pan J."/>
            <person name="Luo Z.H."/>
            <person name="Li M."/>
        </authorList>
    </citation>
    <scope>NUCLEOTIDE SEQUENCE [LARGE SCALE GENOMIC DNA]</scope>
    <source>
        <strain evidence="1">SpSt-573</strain>
    </source>
</reference>
<dbReference type="EMBL" id="DSYK01000453">
    <property type="protein sequence ID" value="HGS22045.1"/>
    <property type="molecule type" value="Genomic_DNA"/>
</dbReference>
<comment type="caution">
    <text evidence="1">The sequence shown here is derived from an EMBL/GenBank/DDBJ whole genome shotgun (WGS) entry which is preliminary data.</text>
</comment>